<evidence type="ECO:0000256" key="1">
    <source>
        <dbReference type="SAM" id="SignalP"/>
    </source>
</evidence>
<reference evidence="2 3" key="1">
    <citation type="submission" date="2019-08" db="EMBL/GenBank/DDBJ databases">
        <title>Genomes of Antarctic Bizionia species.</title>
        <authorList>
            <person name="Bowman J.P."/>
        </authorList>
    </citation>
    <scope>NUCLEOTIDE SEQUENCE [LARGE SCALE GENOMIC DNA]</scope>
    <source>
        <strain evidence="2 3">ADA-4</strain>
    </source>
</reference>
<dbReference type="EMBL" id="VSKK01000002">
    <property type="protein sequence ID" value="TYB77042.1"/>
    <property type="molecule type" value="Genomic_DNA"/>
</dbReference>
<dbReference type="RefSeq" id="WP_148403920.1">
    <property type="nucleotide sequence ID" value="NZ_VSKK01000002.1"/>
</dbReference>
<dbReference type="OrthoDB" id="282859at2"/>
<sequence>MKNYILAMTLLVVFSACKQNNTNPVALETPEETIEVVEVEKNNYPENLTKVFDAHGGIDAWKAMKSLAFTMEKPDGTEITTTNLNSREALIESPNANIGFDGSKAWFLNKTEGDYQGYEPLYYYNLMFYFYAMPFVLSDDGINYAEAEPLVFEGVTYPGIQITYNAGVGETPEDRYVLYYNAETFQMEWLGYTVSFVPGIDKKELHFRRYDNWQKVNGLLLPKTIVGYDFKDDKPTEAKKSTEFTDVQVTNQAIESSKFAKPENGEFVN</sequence>
<organism evidence="2 3">
    <name type="scientific">Bizionia myxarmorum</name>
    <dbReference type="NCBI Taxonomy" id="291186"/>
    <lineage>
        <taxon>Bacteria</taxon>
        <taxon>Pseudomonadati</taxon>
        <taxon>Bacteroidota</taxon>
        <taxon>Flavobacteriia</taxon>
        <taxon>Flavobacteriales</taxon>
        <taxon>Flavobacteriaceae</taxon>
        <taxon>Bizionia</taxon>
    </lineage>
</organism>
<dbReference type="PROSITE" id="PS51257">
    <property type="entry name" value="PROKAR_LIPOPROTEIN"/>
    <property type="match status" value="1"/>
</dbReference>
<keyword evidence="1" id="KW-0732">Signal</keyword>
<protein>
    <recommendedName>
        <fullName evidence="4">Threonine synthase</fullName>
    </recommendedName>
</protein>
<evidence type="ECO:0000313" key="2">
    <source>
        <dbReference type="EMBL" id="TYB77042.1"/>
    </source>
</evidence>
<evidence type="ECO:0008006" key="4">
    <source>
        <dbReference type="Google" id="ProtNLM"/>
    </source>
</evidence>
<evidence type="ECO:0000313" key="3">
    <source>
        <dbReference type="Proteomes" id="UP000323720"/>
    </source>
</evidence>
<feature type="signal peptide" evidence="1">
    <location>
        <begin position="1"/>
        <end position="18"/>
    </location>
</feature>
<keyword evidence="3" id="KW-1185">Reference proteome</keyword>
<dbReference type="AlphaFoldDB" id="A0A5D0R6D6"/>
<dbReference type="Pfam" id="PF20113">
    <property type="entry name" value="DUF6503"/>
    <property type="match status" value="1"/>
</dbReference>
<gene>
    <name evidence="2" type="ORF">ES674_10120</name>
</gene>
<name>A0A5D0R6D6_9FLAO</name>
<dbReference type="InterPro" id="IPR045444">
    <property type="entry name" value="DUF6503"/>
</dbReference>
<feature type="chain" id="PRO_5022995847" description="Threonine synthase" evidence="1">
    <location>
        <begin position="19"/>
        <end position="269"/>
    </location>
</feature>
<comment type="caution">
    <text evidence="2">The sequence shown here is derived from an EMBL/GenBank/DDBJ whole genome shotgun (WGS) entry which is preliminary data.</text>
</comment>
<dbReference type="Proteomes" id="UP000323720">
    <property type="component" value="Unassembled WGS sequence"/>
</dbReference>
<proteinExistence type="predicted"/>
<accession>A0A5D0R6D6</accession>